<feature type="non-terminal residue" evidence="2">
    <location>
        <position position="188"/>
    </location>
</feature>
<feature type="region of interest" description="Disordered" evidence="1">
    <location>
        <begin position="64"/>
        <end position="105"/>
    </location>
</feature>
<organism evidence="2">
    <name type="scientific">Bactrocera latifrons</name>
    <name type="common">Malaysian fruit fly</name>
    <name type="synonym">Chaetodacus latifrons</name>
    <dbReference type="NCBI Taxonomy" id="174628"/>
    <lineage>
        <taxon>Eukaryota</taxon>
        <taxon>Metazoa</taxon>
        <taxon>Ecdysozoa</taxon>
        <taxon>Arthropoda</taxon>
        <taxon>Hexapoda</taxon>
        <taxon>Insecta</taxon>
        <taxon>Pterygota</taxon>
        <taxon>Neoptera</taxon>
        <taxon>Endopterygota</taxon>
        <taxon>Diptera</taxon>
        <taxon>Brachycera</taxon>
        <taxon>Muscomorpha</taxon>
        <taxon>Tephritoidea</taxon>
        <taxon>Tephritidae</taxon>
        <taxon>Bactrocera</taxon>
        <taxon>Bactrocera</taxon>
    </lineage>
</organism>
<evidence type="ECO:0000313" key="2">
    <source>
        <dbReference type="EMBL" id="JAI25781.1"/>
    </source>
</evidence>
<reference evidence="2" key="1">
    <citation type="submission" date="2015-06" db="EMBL/GenBank/DDBJ databases">
        <authorList>
            <person name="Hoefler B.C."/>
            <person name="Straight P.D."/>
        </authorList>
    </citation>
    <scope>NUCLEOTIDE SEQUENCE</scope>
</reference>
<sequence>MYPYTCLCRLENRISYILHTSMSSTFDAECATSTAEGGSLLNHDLAEDKTLKWRTMVNNRFACKDKDRKAQTHKQHQASTTSANSTQQECKQSQNGNTNSSNNNNNRKAIKLEQLAKGSGDNKFEELNKTESKIKLAAQDQEDRASTTDFMEEQMKALLADDEDLQQPTETTTSGAALAENMQCVSAV</sequence>
<name>A0A0K8UGU6_BACLA</name>
<dbReference type="EMBL" id="GDHF01026533">
    <property type="protein sequence ID" value="JAI25781.1"/>
    <property type="molecule type" value="Transcribed_RNA"/>
</dbReference>
<dbReference type="OrthoDB" id="616263at2759"/>
<protein>
    <submittedName>
        <fullName evidence="2">Uncharacterized protein</fullName>
    </submittedName>
</protein>
<feature type="compositionally biased region" description="Polar residues" evidence="1">
    <location>
        <begin position="77"/>
        <end position="92"/>
    </location>
</feature>
<feature type="compositionally biased region" description="Low complexity" evidence="1">
    <location>
        <begin position="93"/>
        <end position="105"/>
    </location>
</feature>
<evidence type="ECO:0000256" key="1">
    <source>
        <dbReference type="SAM" id="MobiDB-lite"/>
    </source>
</evidence>
<feature type="region of interest" description="Disordered" evidence="1">
    <location>
        <begin position="159"/>
        <end position="178"/>
    </location>
</feature>
<gene>
    <name evidence="2" type="ORF">c1_g2_i2</name>
</gene>
<accession>A0A0K8UGU6</accession>
<proteinExistence type="predicted"/>
<dbReference type="AlphaFoldDB" id="A0A0K8UGU6"/>
<feature type="compositionally biased region" description="Polar residues" evidence="1">
    <location>
        <begin position="166"/>
        <end position="175"/>
    </location>
</feature>